<dbReference type="InterPro" id="IPR046982">
    <property type="entry name" value="BIN3/RVS161-like"/>
</dbReference>
<evidence type="ECO:0000313" key="7">
    <source>
        <dbReference type="Proteomes" id="UP000789508"/>
    </source>
</evidence>
<feature type="compositionally biased region" description="Polar residues" evidence="3">
    <location>
        <begin position="278"/>
        <end position="290"/>
    </location>
</feature>
<dbReference type="EMBL" id="CAJVPS010026044">
    <property type="protein sequence ID" value="CAG8720497.1"/>
    <property type="molecule type" value="Genomic_DNA"/>
</dbReference>
<name>A0A9N9I4N5_9GLOM</name>
<proteinExistence type="predicted"/>
<feature type="compositionally biased region" description="Low complexity" evidence="3">
    <location>
        <begin position="237"/>
        <end position="257"/>
    </location>
</feature>
<dbReference type="SUPFAM" id="SSF50044">
    <property type="entry name" value="SH3-domain"/>
    <property type="match status" value="1"/>
</dbReference>
<feature type="region of interest" description="Disordered" evidence="3">
    <location>
        <begin position="222"/>
        <end position="294"/>
    </location>
</feature>
<feature type="compositionally biased region" description="Polar residues" evidence="3">
    <location>
        <begin position="226"/>
        <end position="236"/>
    </location>
</feature>
<dbReference type="SUPFAM" id="SSF103657">
    <property type="entry name" value="BAR/IMD domain-like"/>
    <property type="match status" value="1"/>
</dbReference>
<feature type="domain" description="SH3" evidence="4">
    <location>
        <begin position="271"/>
        <end position="335"/>
    </location>
</feature>
<dbReference type="GO" id="GO:0006897">
    <property type="term" value="P:endocytosis"/>
    <property type="evidence" value="ECO:0007669"/>
    <property type="project" value="InterPro"/>
</dbReference>
<dbReference type="SMART" id="SM00721">
    <property type="entry name" value="BAR"/>
    <property type="match status" value="1"/>
</dbReference>
<feature type="domain" description="BAR" evidence="5">
    <location>
        <begin position="1"/>
        <end position="191"/>
    </location>
</feature>
<dbReference type="GO" id="GO:0051666">
    <property type="term" value="P:actin cortical patch localization"/>
    <property type="evidence" value="ECO:0007669"/>
    <property type="project" value="InterPro"/>
</dbReference>
<keyword evidence="7" id="KW-1185">Reference proteome</keyword>
<dbReference type="InterPro" id="IPR001452">
    <property type="entry name" value="SH3_domain"/>
</dbReference>
<dbReference type="GO" id="GO:0030479">
    <property type="term" value="C:actin cortical patch"/>
    <property type="evidence" value="ECO:0007669"/>
    <property type="project" value="TreeGrafter"/>
</dbReference>
<gene>
    <name evidence="6" type="ORF">ALEPTO_LOCUS12244</name>
</gene>
<dbReference type="PANTHER" id="PTHR47174">
    <property type="entry name" value="BRIDGING INTEGRATOR 3"/>
    <property type="match status" value="1"/>
</dbReference>
<dbReference type="Gene3D" id="2.30.30.40">
    <property type="entry name" value="SH3 Domains"/>
    <property type="match status" value="1"/>
</dbReference>
<evidence type="ECO:0000259" key="5">
    <source>
        <dbReference type="PROSITE" id="PS51021"/>
    </source>
</evidence>
<dbReference type="InterPro" id="IPR027267">
    <property type="entry name" value="AH/BAR_dom_sf"/>
</dbReference>
<sequence length="335" mass="38960">MLNYQANFAEILEEIYKPVNGGTASEVGTIRRVQTPVQSMKTVSEFVAVMVEIRDTILPELELIDRRVVQPTSDFITIIKLISKTITKRDHKRIDYDRHRVSVKKIRDKREKSLSDEKNLYKLEEQLDTATKDYDYYNDLLKKELPQFFEYRTQFIEPIFEEFYHMQLKIYGLMLERMDRLVATGYFDVNSNVIDGFDERRVDIQGKLEALTLLGRRAKLEERRNSNNSADTQIEQSRSANSNSRPTSSSKPTRISTDAVDELEEYNHEDDMPPPYTASPTNLTNSSTSRADGDLTFRKDDRIQLIERTEDKNDWWTGKLNGVVGVFPGNYVEEL</sequence>
<dbReference type="GO" id="GO:0097320">
    <property type="term" value="P:plasma membrane tubulation"/>
    <property type="evidence" value="ECO:0007669"/>
    <property type="project" value="TreeGrafter"/>
</dbReference>
<comment type="caution">
    <text evidence="6">The sequence shown here is derived from an EMBL/GenBank/DDBJ whole genome shotgun (WGS) entry which is preliminary data.</text>
</comment>
<dbReference type="OrthoDB" id="443981at2759"/>
<dbReference type="Gene3D" id="1.20.1270.60">
    <property type="entry name" value="Arfaptin homology (AH) domain/BAR domain"/>
    <property type="match status" value="1"/>
</dbReference>
<dbReference type="SMART" id="SM00326">
    <property type="entry name" value="SH3"/>
    <property type="match status" value="1"/>
</dbReference>
<dbReference type="PANTHER" id="PTHR47174:SF1">
    <property type="entry name" value="REDUCED VIABILITY UPON STARVATION PROTEIN 167"/>
    <property type="match status" value="1"/>
</dbReference>
<dbReference type="AlphaFoldDB" id="A0A9N9I4N5"/>
<dbReference type="InterPro" id="IPR004148">
    <property type="entry name" value="BAR_dom"/>
</dbReference>
<dbReference type="PROSITE" id="PS51021">
    <property type="entry name" value="BAR"/>
    <property type="match status" value="1"/>
</dbReference>
<dbReference type="GO" id="GO:0043332">
    <property type="term" value="C:mating projection tip"/>
    <property type="evidence" value="ECO:0007669"/>
    <property type="project" value="TreeGrafter"/>
</dbReference>
<dbReference type="GO" id="GO:0008289">
    <property type="term" value="F:lipid binding"/>
    <property type="evidence" value="ECO:0007669"/>
    <property type="project" value="TreeGrafter"/>
</dbReference>
<evidence type="ECO:0000256" key="3">
    <source>
        <dbReference type="SAM" id="MobiDB-lite"/>
    </source>
</evidence>
<dbReference type="CDD" id="cd07599">
    <property type="entry name" value="BAR_Rvs167p"/>
    <property type="match status" value="1"/>
</dbReference>
<dbReference type="GO" id="GO:1990528">
    <property type="term" value="C:Rvs161p-Rvs167p complex"/>
    <property type="evidence" value="ECO:0007669"/>
    <property type="project" value="TreeGrafter"/>
</dbReference>
<evidence type="ECO:0000256" key="2">
    <source>
        <dbReference type="PROSITE-ProRule" id="PRU00192"/>
    </source>
</evidence>
<feature type="non-terminal residue" evidence="6">
    <location>
        <position position="335"/>
    </location>
</feature>
<keyword evidence="1 2" id="KW-0728">SH3 domain</keyword>
<dbReference type="Pfam" id="PF03114">
    <property type="entry name" value="BAR"/>
    <property type="match status" value="1"/>
</dbReference>
<evidence type="ECO:0000256" key="1">
    <source>
        <dbReference type="ARBA" id="ARBA00022443"/>
    </source>
</evidence>
<dbReference type="InterPro" id="IPR036028">
    <property type="entry name" value="SH3-like_dom_sf"/>
</dbReference>
<dbReference type="Pfam" id="PF14604">
    <property type="entry name" value="SH3_9"/>
    <property type="match status" value="1"/>
</dbReference>
<dbReference type="PROSITE" id="PS50002">
    <property type="entry name" value="SH3"/>
    <property type="match status" value="1"/>
</dbReference>
<dbReference type="GO" id="GO:0031097">
    <property type="term" value="C:medial cortex"/>
    <property type="evidence" value="ECO:0007669"/>
    <property type="project" value="TreeGrafter"/>
</dbReference>
<reference evidence="6" key="1">
    <citation type="submission" date="2021-06" db="EMBL/GenBank/DDBJ databases">
        <authorList>
            <person name="Kallberg Y."/>
            <person name="Tangrot J."/>
            <person name="Rosling A."/>
        </authorList>
    </citation>
    <scope>NUCLEOTIDE SEQUENCE</scope>
    <source>
        <strain evidence="6">FL130A</strain>
    </source>
</reference>
<evidence type="ECO:0000259" key="4">
    <source>
        <dbReference type="PROSITE" id="PS50002"/>
    </source>
</evidence>
<organism evidence="6 7">
    <name type="scientific">Ambispora leptoticha</name>
    <dbReference type="NCBI Taxonomy" id="144679"/>
    <lineage>
        <taxon>Eukaryota</taxon>
        <taxon>Fungi</taxon>
        <taxon>Fungi incertae sedis</taxon>
        <taxon>Mucoromycota</taxon>
        <taxon>Glomeromycotina</taxon>
        <taxon>Glomeromycetes</taxon>
        <taxon>Archaeosporales</taxon>
        <taxon>Ambisporaceae</taxon>
        <taxon>Ambispora</taxon>
    </lineage>
</organism>
<dbReference type="Proteomes" id="UP000789508">
    <property type="component" value="Unassembled WGS sequence"/>
</dbReference>
<dbReference type="PRINTS" id="PR00452">
    <property type="entry name" value="SH3DOMAIN"/>
</dbReference>
<protein>
    <submittedName>
        <fullName evidence="6">11499_t:CDS:1</fullName>
    </submittedName>
</protein>
<evidence type="ECO:0000313" key="6">
    <source>
        <dbReference type="EMBL" id="CAG8720497.1"/>
    </source>
</evidence>
<accession>A0A9N9I4N5</accession>